<sequence length="251" mass="27095">MNRPKLRRALMAGVLAATSMLGVVAMNTPAHAQMIVKDPTNYAQNVIQAARALEQINNQIQSLQNEAASLLNEARNLTSLPLNQLQELQGQFQRTQQLLGEAQRLAYDVQSIDRAFAQNYRGTNLSGSDRQLVADAQSRWQTSVAALEDALKVQAGVVGNLDGSRGTLERLVTASQSATGALQAAQAGNQLVALQSQQLADLTALMAAQGRAQALDMAERAAAKAQAREQLRRFLTPGTGYRPGNARMFRD</sequence>
<name>A0ABP9KB86_9SPHN</name>
<feature type="signal peptide" evidence="2">
    <location>
        <begin position="1"/>
        <end position="32"/>
    </location>
</feature>
<comment type="caution">
    <text evidence="3">The sequence shown here is derived from an EMBL/GenBank/DDBJ whole genome shotgun (WGS) entry which is preliminary data.</text>
</comment>
<keyword evidence="1" id="KW-0175">Coiled coil</keyword>
<protein>
    <submittedName>
        <fullName evidence="3">P-type conjugative transfer protein TrbJ</fullName>
    </submittedName>
</protein>
<organism evidence="3 4">
    <name type="scientific">Erythrobacter westpacificensis</name>
    <dbReference type="NCBI Taxonomy" id="1055231"/>
    <lineage>
        <taxon>Bacteria</taxon>
        <taxon>Pseudomonadati</taxon>
        <taxon>Pseudomonadota</taxon>
        <taxon>Alphaproteobacteria</taxon>
        <taxon>Sphingomonadales</taxon>
        <taxon>Erythrobacteraceae</taxon>
        <taxon>Erythrobacter/Porphyrobacter group</taxon>
        <taxon>Erythrobacter</taxon>
    </lineage>
</organism>
<dbReference type="Proteomes" id="UP001500518">
    <property type="component" value="Unassembled WGS sequence"/>
</dbReference>
<dbReference type="InterPro" id="IPR006311">
    <property type="entry name" value="TAT_signal"/>
</dbReference>
<feature type="chain" id="PRO_5046689519" evidence="2">
    <location>
        <begin position="33"/>
        <end position="251"/>
    </location>
</feature>
<dbReference type="PROSITE" id="PS51318">
    <property type="entry name" value="TAT"/>
    <property type="match status" value="1"/>
</dbReference>
<gene>
    <name evidence="3" type="primary">trbJ</name>
    <name evidence="3" type="ORF">GCM10023208_18590</name>
</gene>
<reference evidence="4" key="1">
    <citation type="journal article" date="2019" name="Int. J. Syst. Evol. Microbiol.">
        <title>The Global Catalogue of Microorganisms (GCM) 10K type strain sequencing project: providing services to taxonomists for standard genome sequencing and annotation.</title>
        <authorList>
            <consortium name="The Broad Institute Genomics Platform"/>
            <consortium name="The Broad Institute Genome Sequencing Center for Infectious Disease"/>
            <person name="Wu L."/>
            <person name="Ma J."/>
        </authorList>
    </citation>
    <scope>NUCLEOTIDE SEQUENCE [LARGE SCALE GENOMIC DNA]</scope>
    <source>
        <strain evidence="4">JCM 18014</strain>
    </source>
</reference>
<evidence type="ECO:0000256" key="2">
    <source>
        <dbReference type="SAM" id="SignalP"/>
    </source>
</evidence>
<keyword evidence="2" id="KW-0732">Signal</keyword>
<dbReference type="RefSeq" id="WP_156842587.1">
    <property type="nucleotide sequence ID" value="NZ_BAABHV010000010.1"/>
</dbReference>
<dbReference type="EMBL" id="BAABHV010000010">
    <property type="protein sequence ID" value="GAA5055097.1"/>
    <property type="molecule type" value="Genomic_DNA"/>
</dbReference>
<evidence type="ECO:0000313" key="4">
    <source>
        <dbReference type="Proteomes" id="UP001500518"/>
    </source>
</evidence>
<feature type="coiled-coil region" evidence="1">
    <location>
        <begin position="46"/>
        <end position="105"/>
    </location>
</feature>
<dbReference type="InterPro" id="IPR014147">
    <property type="entry name" value="T4SS_TrbJ"/>
</dbReference>
<evidence type="ECO:0000256" key="1">
    <source>
        <dbReference type="SAM" id="Coils"/>
    </source>
</evidence>
<proteinExistence type="predicted"/>
<evidence type="ECO:0000313" key="3">
    <source>
        <dbReference type="EMBL" id="GAA5055097.1"/>
    </source>
</evidence>
<keyword evidence="4" id="KW-1185">Reference proteome</keyword>
<dbReference type="SUPFAM" id="SSF101082">
    <property type="entry name" value="Typo IV secretion system protein TraC"/>
    <property type="match status" value="1"/>
</dbReference>
<dbReference type="NCBIfam" id="NF010448">
    <property type="entry name" value="PRK13874.1"/>
    <property type="match status" value="1"/>
</dbReference>
<accession>A0ABP9KB86</accession>
<dbReference type="NCBIfam" id="TIGR02780">
    <property type="entry name" value="TrbJ_Ti"/>
    <property type="match status" value="1"/>
</dbReference>